<feature type="compositionally biased region" description="Basic and acidic residues" evidence="1">
    <location>
        <begin position="1"/>
        <end position="14"/>
    </location>
</feature>
<proteinExistence type="predicted"/>
<accession>A0A3S4T443</accession>
<feature type="compositionally biased region" description="Polar residues" evidence="1">
    <location>
        <begin position="23"/>
        <end position="35"/>
    </location>
</feature>
<dbReference type="EMBL" id="LR134384">
    <property type="protein sequence ID" value="VEH16623.1"/>
    <property type="molecule type" value="Genomic_DNA"/>
</dbReference>
<evidence type="ECO:0000256" key="1">
    <source>
        <dbReference type="SAM" id="MobiDB-lite"/>
    </source>
</evidence>
<dbReference type="KEGG" id="poc:NCTC13071_00146"/>
<evidence type="ECO:0000313" key="2">
    <source>
        <dbReference type="EMBL" id="VEH14179.1"/>
    </source>
</evidence>
<name>A0A3S4T443_9BACT</name>
<evidence type="ECO:0000313" key="4">
    <source>
        <dbReference type="Proteomes" id="UP000274578"/>
    </source>
</evidence>
<sequence>MAKEKDEEEKEKYPRPQTPDAVYTNSMDSSDIQPV</sequence>
<reference evidence="3 4" key="1">
    <citation type="submission" date="2018-12" db="EMBL/GenBank/DDBJ databases">
        <authorList>
            <consortium name="Pathogen Informatics"/>
        </authorList>
    </citation>
    <scope>NUCLEOTIDE SEQUENCE [LARGE SCALE GENOMIC DNA]</scope>
    <source>
        <strain evidence="3 4">NCTC13071</strain>
    </source>
</reference>
<gene>
    <name evidence="2" type="ORF">NCTC13071_00146</name>
    <name evidence="3" type="ORF">NCTC13071_02662</name>
</gene>
<dbReference type="KEGG" id="poc:NCTC13071_02662"/>
<dbReference type="Proteomes" id="UP000274578">
    <property type="component" value="Chromosome 1"/>
</dbReference>
<evidence type="ECO:0000313" key="3">
    <source>
        <dbReference type="EMBL" id="VEH16623.1"/>
    </source>
</evidence>
<organism evidence="3 4">
    <name type="scientific">Segatella oris</name>
    <dbReference type="NCBI Taxonomy" id="28135"/>
    <lineage>
        <taxon>Bacteria</taxon>
        <taxon>Pseudomonadati</taxon>
        <taxon>Bacteroidota</taxon>
        <taxon>Bacteroidia</taxon>
        <taxon>Bacteroidales</taxon>
        <taxon>Prevotellaceae</taxon>
        <taxon>Segatella</taxon>
    </lineage>
</organism>
<dbReference type="AlphaFoldDB" id="A0A3S4T443"/>
<feature type="region of interest" description="Disordered" evidence="1">
    <location>
        <begin position="1"/>
        <end position="35"/>
    </location>
</feature>
<protein>
    <submittedName>
        <fullName evidence="3">Uncharacterized protein</fullName>
    </submittedName>
</protein>
<dbReference type="EMBL" id="LR134384">
    <property type="protein sequence ID" value="VEH14179.1"/>
    <property type="molecule type" value="Genomic_DNA"/>
</dbReference>